<dbReference type="PANTHER" id="PTHR23077:SF171">
    <property type="entry name" value="NUCLEAR VALOSIN-CONTAINING PROTEIN-LIKE"/>
    <property type="match status" value="1"/>
</dbReference>
<keyword evidence="7" id="KW-1185">Reference proteome</keyword>
<dbReference type="GO" id="GO:0003723">
    <property type="term" value="F:RNA binding"/>
    <property type="evidence" value="ECO:0007669"/>
    <property type="project" value="TreeGrafter"/>
</dbReference>
<evidence type="ECO:0000256" key="2">
    <source>
        <dbReference type="ARBA" id="ARBA00022741"/>
    </source>
</evidence>
<keyword evidence="2" id="KW-0547">Nucleotide-binding</keyword>
<dbReference type="KEGG" id="cpv:cgd5_2010"/>
<dbReference type="Pfam" id="PF00004">
    <property type="entry name" value="AAA"/>
    <property type="match status" value="2"/>
</dbReference>
<keyword evidence="3" id="KW-0067">ATP-binding</keyword>
<dbReference type="GO" id="GO:0005524">
    <property type="term" value="F:ATP binding"/>
    <property type="evidence" value="ECO:0007669"/>
    <property type="project" value="UniProtKB-KW"/>
</dbReference>
<dbReference type="InterPro" id="IPR041569">
    <property type="entry name" value="AAA_lid_3"/>
</dbReference>
<sequence length="695" mass="77239">GIVFQMARSVLNNRLTALYSKEGITNKTVEKSEQERKLDEKDDYSEKETRKRIKKSVRDILNEEFGVESDGLGNLSQNFSFENPPKLSLKDIAGIENIIRDIEEFVIRPLKLPDIYRAVGVNSPCGVLLQGPPGTGKSYLSMCIAGELGLPFFKLSGPNIINGVSGTSEASLRKLFDDAIEMAPCLIIIDEIDIVTPKREGSNREMERRLVSQFANCLDKISGKFVVVVGTTSRPDSIDPIIRRNGRMDREISMPMPDENARKDILQVLCKEVNLRNDVDFREISRKTPGFVGADLKTLINEAALIRVNKLYKRFKLDNNAMDSQSTLSFDLQIPDNQAIPEIVETPSEMTDGGQTNTTLLEKPIPNYSNFDLSSCLVSHEDILEALENVTPSSRREGFTTIPDISWENVGALNELRVDLELRIISPIKNSHIYDRFGLETPSGVLLYGPPGCGKTLLAKAIAKESGANFISIRGPELLNKYVGESEKAVRTVFERARASAPCIVFFDELDSLCAARSSEGNGATERVVNQLLTELDGVGERRKVFVVAATNRPDIIDPAMMRPGRLDRIIYVPLPNEMGRLDILMKVSKKTPLAKDVDLRVISKNTQGFSGADLSQLIREATLKALDKLRTNDSSIFSSNDDFESRISNISGIVTQDLLMSVISGMKPSVREEQINFFENLKLGQKLTSSYSNF</sequence>
<dbReference type="GO" id="GO:0042254">
    <property type="term" value="P:ribosome biogenesis"/>
    <property type="evidence" value="ECO:0007669"/>
    <property type="project" value="TreeGrafter"/>
</dbReference>
<dbReference type="InterPro" id="IPR003959">
    <property type="entry name" value="ATPase_AAA_core"/>
</dbReference>
<evidence type="ECO:0000256" key="1">
    <source>
        <dbReference type="ARBA" id="ARBA00006914"/>
    </source>
</evidence>
<feature type="domain" description="AAA+ ATPase" evidence="5">
    <location>
        <begin position="441"/>
        <end position="577"/>
    </location>
</feature>
<dbReference type="InterPro" id="IPR050168">
    <property type="entry name" value="AAA_ATPase_domain"/>
</dbReference>
<evidence type="ECO:0000313" key="7">
    <source>
        <dbReference type="Proteomes" id="UP000006726"/>
    </source>
</evidence>
<dbReference type="Gene3D" id="3.40.50.300">
    <property type="entry name" value="P-loop containing nucleotide triphosphate hydrolases"/>
    <property type="match status" value="2"/>
</dbReference>
<gene>
    <name evidence="6" type="ORF">cgd5_2010</name>
</gene>
<evidence type="ECO:0000256" key="4">
    <source>
        <dbReference type="SAM" id="MobiDB-lite"/>
    </source>
</evidence>
<dbReference type="SUPFAM" id="SSF52540">
    <property type="entry name" value="P-loop containing nucleoside triphosphate hydrolases"/>
    <property type="match status" value="2"/>
</dbReference>
<evidence type="ECO:0000256" key="3">
    <source>
        <dbReference type="ARBA" id="ARBA00022840"/>
    </source>
</evidence>
<feature type="non-terminal residue" evidence="6">
    <location>
        <position position="1"/>
    </location>
</feature>
<organism evidence="6 7">
    <name type="scientific">Cryptosporidium parvum (strain Iowa II)</name>
    <dbReference type="NCBI Taxonomy" id="353152"/>
    <lineage>
        <taxon>Eukaryota</taxon>
        <taxon>Sar</taxon>
        <taxon>Alveolata</taxon>
        <taxon>Apicomplexa</taxon>
        <taxon>Conoidasida</taxon>
        <taxon>Coccidia</taxon>
        <taxon>Eucoccidiorida</taxon>
        <taxon>Eimeriorina</taxon>
        <taxon>Cryptosporidiidae</taxon>
        <taxon>Cryptosporidium</taxon>
    </lineage>
</organism>
<protein>
    <submittedName>
        <fullName evidence="6">Nuclear VCP like protein with 2 AAA ATpase domains</fullName>
    </submittedName>
</protein>
<dbReference type="SMART" id="SM00382">
    <property type="entry name" value="AAA"/>
    <property type="match status" value="2"/>
</dbReference>
<dbReference type="InterPro" id="IPR027417">
    <property type="entry name" value="P-loop_NTPase"/>
</dbReference>
<comment type="similarity">
    <text evidence="1">Belongs to the AAA ATPase family.</text>
</comment>
<dbReference type="AlphaFoldDB" id="Q5CRP4"/>
<evidence type="ECO:0000313" key="6">
    <source>
        <dbReference type="EMBL" id="EAK88236.1"/>
    </source>
</evidence>
<dbReference type="RefSeq" id="XP_626142.1">
    <property type="nucleotide sequence ID" value="XM_626142.1"/>
</dbReference>
<dbReference type="Pfam" id="PF17862">
    <property type="entry name" value="AAA_lid_3"/>
    <property type="match status" value="2"/>
</dbReference>
<evidence type="ECO:0000259" key="5">
    <source>
        <dbReference type="SMART" id="SM00382"/>
    </source>
</evidence>
<accession>Q5CRP4</accession>
<dbReference type="GO" id="GO:1990275">
    <property type="term" value="F:preribosome binding"/>
    <property type="evidence" value="ECO:0007669"/>
    <property type="project" value="TreeGrafter"/>
</dbReference>
<feature type="domain" description="AAA+ ATPase" evidence="5">
    <location>
        <begin position="123"/>
        <end position="258"/>
    </location>
</feature>
<dbReference type="OrthoDB" id="27435at2759"/>
<comment type="caution">
    <text evidence="6">The sequence shown here is derived from an EMBL/GenBank/DDBJ whole genome shotgun (WGS) entry which is preliminary data.</text>
</comment>
<feature type="region of interest" description="Disordered" evidence="4">
    <location>
        <begin position="29"/>
        <end position="49"/>
    </location>
</feature>
<dbReference type="GO" id="GO:0005634">
    <property type="term" value="C:nucleus"/>
    <property type="evidence" value="ECO:0007669"/>
    <property type="project" value="TreeGrafter"/>
</dbReference>
<dbReference type="InParanoid" id="Q5CRP4"/>
<dbReference type="GO" id="GO:0016887">
    <property type="term" value="F:ATP hydrolysis activity"/>
    <property type="evidence" value="ECO:0007669"/>
    <property type="project" value="InterPro"/>
</dbReference>
<dbReference type="OMA" id="GLWSTHR"/>
<name>Q5CRP4_CRYPI</name>
<dbReference type="InterPro" id="IPR003593">
    <property type="entry name" value="AAA+_ATPase"/>
</dbReference>
<reference evidence="6 7" key="1">
    <citation type="journal article" date="2004" name="Science">
        <title>Complete genome sequence of the apicomplexan, Cryptosporidium parvum.</title>
        <authorList>
            <person name="Abrahamsen M.S."/>
            <person name="Templeton T.J."/>
            <person name="Enomoto S."/>
            <person name="Abrahante J.E."/>
            <person name="Zhu G."/>
            <person name="Lancto C.A."/>
            <person name="Deng M."/>
            <person name="Liu C."/>
            <person name="Widmer G."/>
            <person name="Tzipori S."/>
            <person name="Buck G.A."/>
            <person name="Xu P."/>
            <person name="Bankier A.T."/>
            <person name="Dear P.H."/>
            <person name="Konfortov B.A."/>
            <person name="Spriggs H.F."/>
            <person name="Iyer L."/>
            <person name="Anantharaman V."/>
            <person name="Aravind L."/>
            <person name="Kapur V."/>
        </authorList>
    </citation>
    <scope>NUCLEOTIDE SEQUENCE [LARGE SCALE GENOMIC DNA]</scope>
    <source>
        <strain evidence="7">Iowa II</strain>
    </source>
</reference>
<dbReference type="STRING" id="353152.Q5CRP4"/>
<dbReference type="GeneID" id="3373084"/>
<dbReference type="EMBL" id="AAEE01000007">
    <property type="protein sequence ID" value="EAK88236.1"/>
    <property type="molecule type" value="Genomic_DNA"/>
</dbReference>
<dbReference type="FunFam" id="3.40.50.300:FF:000365">
    <property type="entry name" value="Ribosome biogenesis ATPase RIX7"/>
    <property type="match status" value="1"/>
</dbReference>
<dbReference type="Gene3D" id="1.10.8.60">
    <property type="match status" value="2"/>
</dbReference>
<dbReference type="Proteomes" id="UP000006726">
    <property type="component" value="Chromosome 5"/>
</dbReference>
<dbReference type="FunFam" id="3.40.50.300:FF:000149">
    <property type="entry name" value="Nuclear valosin-containing protein-like"/>
    <property type="match status" value="1"/>
</dbReference>
<dbReference type="PANTHER" id="PTHR23077">
    <property type="entry name" value="AAA-FAMILY ATPASE"/>
    <property type="match status" value="1"/>
</dbReference>
<proteinExistence type="inferred from homology"/>